<feature type="compositionally biased region" description="Polar residues" evidence="1">
    <location>
        <begin position="16"/>
        <end position="30"/>
    </location>
</feature>
<sequence length="111" mass="12627">MPSQKANELIEDDINSDNQVIDAQAVNEQQTTDDKTSDDKINDESEINGQNINFDQGSEHGDDQDNTIVGSDSSQNDEIKDPTHKEKILKEIFAPDRPVRNRKQPDWYGRK</sequence>
<organism evidence="2 3">
    <name type="scientific">Brachionus calyciflorus</name>
    <dbReference type="NCBI Taxonomy" id="104777"/>
    <lineage>
        <taxon>Eukaryota</taxon>
        <taxon>Metazoa</taxon>
        <taxon>Spiralia</taxon>
        <taxon>Gnathifera</taxon>
        <taxon>Rotifera</taxon>
        <taxon>Eurotatoria</taxon>
        <taxon>Monogononta</taxon>
        <taxon>Pseudotrocha</taxon>
        <taxon>Ploima</taxon>
        <taxon>Brachionidae</taxon>
        <taxon>Brachionus</taxon>
    </lineage>
</organism>
<evidence type="ECO:0000313" key="2">
    <source>
        <dbReference type="EMBL" id="CAF1074121.1"/>
    </source>
</evidence>
<comment type="caution">
    <text evidence="2">The sequence shown here is derived from an EMBL/GenBank/DDBJ whole genome shotgun (WGS) entry which is preliminary data.</text>
</comment>
<name>A0A814MAZ0_9BILA</name>
<dbReference type="AlphaFoldDB" id="A0A814MAZ0"/>
<keyword evidence="3" id="KW-1185">Reference proteome</keyword>
<evidence type="ECO:0000256" key="1">
    <source>
        <dbReference type="SAM" id="MobiDB-lite"/>
    </source>
</evidence>
<proteinExistence type="predicted"/>
<gene>
    <name evidence="2" type="ORF">OXX778_LOCUS19876</name>
</gene>
<feature type="compositionally biased region" description="Polar residues" evidence="1">
    <location>
        <begin position="47"/>
        <end position="56"/>
    </location>
</feature>
<reference evidence="2" key="1">
    <citation type="submission" date="2021-02" db="EMBL/GenBank/DDBJ databases">
        <authorList>
            <person name="Nowell W R."/>
        </authorList>
    </citation>
    <scope>NUCLEOTIDE SEQUENCE</scope>
    <source>
        <strain evidence="2">Ploen Becks lab</strain>
    </source>
</reference>
<feature type="compositionally biased region" description="Basic and acidic residues" evidence="1">
    <location>
        <begin position="32"/>
        <end position="43"/>
    </location>
</feature>
<dbReference type="EMBL" id="CAJNOC010006271">
    <property type="protein sequence ID" value="CAF1074121.1"/>
    <property type="molecule type" value="Genomic_DNA"/>
</dbReference>
<accession>A0A814MAZ0</accession>
<dbReference type="Proteomes" id="UP000663879">
    <property type="component" value="Unassembled WGS sequence"/>
</dbReference>
<feature type="region of interest" description="Disordered" evidence="1">
    <location>
        <begin position="1"/>
        <end position="111"/>
    </location>
</feature>
<feature type="compositionally biased region" description="Basic and acidic residues" evidence="1">
    <location>
        <begin position="77"/>
        <end position="111"/>
    </location>
</feature>
<evidence type="ECO:0000313" key="3">
    <source>
        <dbReference type="Proteomes" id="UP000663879"/>
    </source>
</evidence>
<feature type="compositionally biased region" description="Polar residues" evidence="1">
    <location>
        <begin position="66"/>
        <end position="76"/>
    </location>
</feature>
<protein>
    <submittedName>
        <fullName evidence="2">Uncharacterized protein</fullName>
    </submittedName>
</protein>